<keyword evidence="1" id="KW-1133">Transmembrane helix</keyword>
<feature type="transmembrane region" description="Helical" evidence="1">
    <location>
        <begin position="62"/>
        <end position="80"/>
    </location>
</feature>
<reference evidence="2 3" key="1">
    <citation type="journal article" date="2016" name="Nat. Commun.">
        <title>Thousands of microbial genomes shed light on interconnected biogeochemical processes in an aquifer system.</title>
        <authorList>
            <person name="Anantharaman K."/>
            <person name="Brown C.T."/>
            <person name="Hug L.A."/>
            <person name="Sharon I."/>
            <person name="Castelle C.J."/>
            <person name="Probst A.J."/>
            <person name="Thomas B.C."/>
            <person name="Singh A."/>
            <person name="Wilkins M.J."/>
            <person name="Karaoz U."/>
            <person name="Brodie E.L."/>
            <person name="Williams K.H."/>
            <person name="Hubbard S.S."/>
            <person name="Banfield J.F."/>
        </authorList>
    </citation>
    <scope>NUCLEOTIDE SEQUENCE [LARGE SCALE GENOMIC DNA]</scope>
</reference>
<evidence type="ECO:0000313" key="3">
    <source>
        <dbReference type="Proteomes" id="UP000179266"/>
    </source>
</evidence>
<dbReference type="AlphaFoldDB" id="A0A1F7S3S4"/>
<name>A0A1F7S3S4_9BACT</name>
<keyword evidence="1" id="KW-0812">Transmembrane</keyword>
<evidence type="ECO:0000313" key="2">
    <source>
        <dbReference type="EMBL" id="OGL48493.1"/>
    </source>
</evidence>
<comment type="caution">
    <text evidence="2">The sequence shown here is derived from an EMBL/GenBank/DDBJ whole genome shotgun (WGS) entry which is preliminary data.</text>
</comment>
<feature type="transmembrane region" description="Helical" evidence="1">
    <location>
        <begin position="38"/>
        <end position="56"/>
    </location>
</feature>
<feature type="transmembrane region" description="Helical" evidence="1">
    <location>
        <begin position="12"/>
        <end position="31"/>
    </location>
</feature>
<evidence type="ECO:0008006" key="4">
    <source>
        <dbReference type="Google" id="ProtNLM"/>
    </source>
</evidence>
<keyword evidence="1" id="KW-0472">Membrane</keyword>
<accession>A0A1F7S3S4</accession>
<gene>
    <name evidence="2" type="ORF">A2161_15350</name>
</gene>
<evidence type="ECO:0000256" key="1">
    <source>
        <dbReference type="SAM" id="Phobius"/>
    </source>
</evidence>
<dbReference type="EMBL" id="MGDD01000036">
    <property type="protein sequence ID" value="OGL48493.1"/>
    <property type="molecule type" value="Genomic_DNA"/>
</dbReference>
<protein>
    <recommendedName>
        <fullName evidence="4">Glycosyltransferase RgtA/B/C/D-like domain-containing protein</fullName>
    </recommendedName>
</protein>
<organism evidence="2 3">
    <name type="scientific">Candidatus Schekmanbacteria bacterium RBG_13_48_7</name>
    <dbReference type="NCBI Taxonomy" id="1817878"/>
    <lineage>
        <taxon>Bacteria</taxon>
        <taxon>Candidatus Schekmaniibacteriota</taxon>
    </lineage>
</organism>
<dbReference type="Proteomes" id="UP000179266">
    <property type="component" value="Unassembled WGS sequence"/>
</dbReference>
<proteinExistence type="predicted"/>
<sequence length="199" mass="22893">MGPVLHIWGKDFPHIYMPYSFLKIIFPIISLSGCPIRMIIMTILSASVISAIGFQLLLQRNIMKMGMAAITLLALLFEYLPSPIPAIQMPVPKYVYFLKELPAGYGVLDFVNTVYTPLYYQTIHEKPVVFAHTSRIPASVLKKDQMLRNIFNKKQYHMLYNNFNIRYIIVEAKNKLTDSYPPVPLIYDAENVKIYDLGK</sequence>